<evidence type="ECO:0000256" key="4">
    <source>
        <dbReference type="SAM" id="SignalP"/>
    </source>
</evidence>
<feature type="transmembrane region" description="Helical" evidence="3">
    <location>
        <begin position="430"/>
        <end position="448"/>
    </location>
</feature>
<organism evidence="5 6">
    <name type="scientific">Nesidiocoris tenuis</name>
    <dbReference type="NCBI Taxonomy" id="355587"/>
    <lineage>
        <taxon>Eukaryota</taxon>
        <taxon>Metazoa</taxon>
        <taxon>Ecdysozoa</taxon>
        <taxon>Arthropoda</taxon>
        <taxon>Hexapoda</taxon>
        <taxon>Insecta</taxon>
        <taxon>Pterygota</taxon>
        <taxon>Neoptera</taxon>
        <taxon>Paraneoptera</taxon>
        <taxon>Hemiptera</taxon>
        <taxon>Heteroptera</taxon>
        <taxon>Panheteroptera</taxon>
        <taxon>Cimicomorpha</taxon>
        <taxon>Miridae</taxon>
        <taxon>Dicyphina</taxon>
        <taxon>Nesidiocoris</taxon>
    </lineage>
</organism>
<protein>
    <submittedName>
        <fullName evidence="5">Uncharacterized protein</fullName>
    </submittedName>
</protein>
<dbReference type="GO" id="GO:0020037">
    <property type="term" value="F:heme binding"/>
    <property type="evidence" value="ECO:0007669"/>
    <property type="project" value="InterPro"/>
</dbReference>
<evidence type="ECO:0000313" key="5">
    <source>
        <dbReference type="EMBL" id="CAB0013960.1"/>
    </source>
</evidence>
<dbReference type="PRINTS" id="PR00457">
    <property type="entry name" value="ANPEROXIDASE"/>
</dbReference>
<dbReference type="PROSITE" id="PS50292">
    <property type="entry name" value="PEROXIDASE_3"/>
    <property type="match status" value="1"/>
</dbReference>
<dbReference type="GO" id="GO:0004601">
    <property type="term" value="F:peroxidase activity"/>
    <property type="evidence" value="ECO:0007669"/>
    <property type="project" value="UniProtKB-KW"/>
</dbReference>
<evidence type="ECO:0000256" key="3">
    <source>
        <dbReference type="SAM" id="Phobius"/>
    </source>
</evidence>
<dbReference type="InterPro" id="IPR037120">
    <property type="entry name" value="Haem_peroxidase_sf_animal"/>
</dbReference>
<dbReference type="PANTHER" id="PTHR11475">
    <property type="entry name" value="OXIDASE/PEROXIDASE"/>
    <property type="match status" value="1"/>
</dbReference>
<feature type="transmembrane region" description="Helical" evidence="3">
    <location>
        <begin position="757"/>
        <end position="782"/>
    </location>
</feature>
<proteinExistence type="predicted"/>
<dbReference type="InterPro" id="IPR019791">
    <property type="entry name" value="Haem_peroxidase_animal"/>
</dbReference>
<dbReference type="Pfam" id="PF03098">
    <property type="entry name" value="An_peroxidase"/>
    <property type="match status" value="2"/>
</dbReference>
<reference evidence="5 6" key="1">
    <citation type="submission" date="2020-02" db="EMBL/GenBank/DDBJ databases">
        <authorList>
            <person name="Ferguson B K."/>
        </authorList>
    </citation>
    <scope>NUCLEOTIDE SEQUENCE [LARGE SCALE GENOMIC DNA]</scope>
</reference>
<keyword evidence="1" id="KW-0575">Peroxidase</keyword>
<accession>A0A6H5HAB2</accession>
<dbReference type="EMBL" id="CADCXU010027055">
    <property type="protein sequence ID" value="CAB0013960.1"/>
    <property type="molecule type" value="Genomic_DNA"/>
</dbReference>
<dbReference type="Proteomes" id="UP000479000">
    <property type="component" value="Unassembled WGS sequence"/>
</dbReference>
<keyword evidence="1" id="KW-0560">Oxidoreductase</keyword>
<keyword evidence="3" id="KW-1133">Transmembrane helix</keyword>
<dbReference type="OrthoDB" id="6019201at2759"/>
<evidence type="ECO:0000256" key="2">
    <source>
        <dbReference type="SAM" id="MobiDB-lite"/>
    </source>
</evidence>
<dbReference type="InterPro" id="IPR010255">
    <property type="entry name" value="Haem_peroxidase_sf"/>
</dbReference>
<keyword evidence="3" id="KW-0812">Transmembrane</keyword>
<dbReference type="AlphaFoldDB" id="A0A6H5HAB2"/>
<name>A0A6H5HAB2_9HEMI</name>
<keyword evidence="4" id="KW-0732">Signal</keyword>
<feature type="chain" id="PRO_5026292337" evidence="4">
    <location>
        <begin position="21"/>
        <end position="889"/>
    </location>
</feature>
<evidence type="ECO:0000313" key="6">
    <source>
        <dbReference type="Proteomes" id="UP000479000"/>
    </source>
</evidence>
<feature type="transmembrane region" description="Helical" evidence="3">
    <location>
        <begin position="725"/>
        <end position="745"/>
    </location>
</feature>
<sequence>MSRNLLLLARQFLLLNVHNAQKFWLKDQCKSARISEGCAKDQNPQDKDEGLRIRGGVRIRKAPTRFRSRDRAYSYTEIQRYDGWFNNLAHPHWGSVADISSQVFLEREVEFFYFLLILNVRGKNESQMTRRAPAAYKDGVYMMSGDDRPSARRISQLFMKGNDGLPSRKNRTALLAFFGQVVSSEVVMASESGCPIEVHQIPIDKCDEMYDPECTGGKSIPFHRAKYDATTGQSPNSPREQINHVTSWIDGSFVYSTSEAWLSTMRSYENGTLLTDASGNWPVKNTMRAPLFNQPVPHALRTLSPERLFLLGDPRSNQNPALLAFSILWFRWHNKLAERIQNENPDWPDEEIFHRARRLLVAQLQVPKVMKLVKLRHNTLFRCEGSTLWAKRVLQKRFGRFEHHERKGQRPPRLQHCKLHRHCSKGLSIWRPWISIGSLLFVQVRAFFRLPKHKKWSDINPELFSADPTLEKKLMETYGGMDNIDTYIGGMLESKDGPGELFTSIIMEQFTRLRDSDRFWFENAENGYVEYAGRIKLYKLPIGCNSLISLFQDIHGRRNRRDPESNDVGRHRQRYRRRPVNDSEGCIFLVRGRSLPSTCHAERIRPRALFLFERIRLFRGKRTGLRVRLRVPGYRPIGDCRRWLRRRETAEPQKTSTQDATRGAEDGQQIDGRNSRQDGCELFTEIVFFRMTSFHIDPIIDDDKHWITETYDAAVTYLEENRQNIVYLFIFYVLTIALFIERFIHYSFLAEHTDLRHIMGVGIAITRGSAASLSFCYSLLLLTMSRNLLTKLKEFPIQQYIPLDAHIVFHKIVACTALFFSLLHTVGHIVNFYHVSTQPLEHIHCLTSEVHFPSDYKPGITFWLFQTITGELSRASGTNSQKSSSPISG</sequence>
<keyword evidence="6" id="KW-1185">Reference proteome</keyword>
<evidence type="ECO:0000256" key="1">
    <source>
        <dbReference type="ARBA" id="ARBA00022559"/>
    </source>
</evidence>
<dbReference type="GO" id="GO:0006979">
    <property type="term" value="P:response to oxidative stress"/>
    <property type="evidence" value="ECO:0007669"/>
    <property type="project" value="InterPro"/>
</dbReference>
<dbReference type="Gene3D" id="1.10.640.10">
    <property type="entry name" value="Haem peroxidase domain superfamily, animal type"/>
    <property type="match status" value="2"/>
</dbReference>
<keyword evidence="3" id="KW-0472">Membrane</keyword>
<dbReference type="SUPFAM" id="SSF48113">
    <property type="entry name" value="Heme-dependent peroxidases"/>
    <property type="match status" value="1"/>
</dbReference>
<dbReference type="PANTHER" id="PTHR11475:SF144">
    <property type="entry name" value="NAD(P)H OXIDASE (H2O2-FORMING)"/>
    <property type="match status" value="1"/>
</dbReference>
<gene>
    <name evidence="5" type="ORF">NTEN_LOCUS18503</name>
</gene>
<feature type="region of interest" description="Disordered" evidence="2">
    <location>
        <begin position="648"/>
        <end position="675"/>
    </location>
</feature>
<feature type="signal peptide" evidence="4">
    <location>
        <begin position="1"/>
        <end position="20"/>
    </location>
</feature>